<evidence type="ECO:0000256" key="3">
    <source>
        <dbReference type="ARBA" id="ARBA00012732"/>
    </source>
</evidence>
<keyword evidence="4" id="KW-0929">Antimicrobial</keyword>
<protein>
    <recommendedName>
        <fullName evidence="3">lysozyme</fullName>
        <ecNumber evidence="3">3.2.1.17</ecNumber>
    </recommendedName>
</protein>
<proteinExistence type="inferred from homology"/>
<dbReference type="VEuPathDB" id="VectorBase:AFUN004842"/>
<organism evidence="11">
    <name type="scientific">Anopheles funestus</name>
    <name type="common">African malaria mosquito</name>
    <dbReference type="NCBI Taxonomy" id="62324"/>
    <lineage>
        <taxon>Eukaryota</taxon>
        <taxon>Metazoa</taxon>
        <taxon>Ecdysozoa</taxon>
        <taxon>Arthropoda</taxon>
        <taxon>Hexapoda</taxon>
        <taxon>Insecta</taxon>
        <taxon>Pterygota</taxon>
        <taxon>Neoptera</taxon>
        <taxon>Endopterygota</taxon>
        <taxon>Diptera</taxon>
        <taxon>Nematocera</taxon>
        <taxon>Culicoidea</taxon>
        <taxon>Culicidae</taxon>
        <taxon>Anophelinae</taxon>
        <taxon>Anopheles</taxon>
    </lineage>
</organism>
<dbReference type="AlphaFoldDB" id="A0A182RF64"/>
<keyword evidence="6" id="KW-0326">Glycosidase</keyword>
<dbReference type="EnsemblMetazoa" id="AFUN004842-RA">
    <property type="protein sequence ID" value="AFUN004842-PA"/>
    <property type="gene ID" value="AFUN004842"/>
</dbReference>
<dbReference type="InterPro" id="IPR023346">
    <property type="entry name" value="Lysozyme-like_dom_sf"/>
</dbReference>
<keyword evidence="4" id="KW-0081">Bacteriolytic enzyme</keyword>
<dbReference type="PRINTS" id="PR00135">
    <property type="entry name" value="LYZLACT"/>
</dbReference>
<reference evidence="11" key="1">
    <citation type="submission" date="2020-05" db="UniProtKB">
        <authorList>
            <consortium name="EnsemblMetazoa"/>
        </authorList>
    </citation>
    <scope>IDENTIFICATION</scope>
    <source>
        <strain evidence="11">FUMOZ</strain>
    </source>
</reference>
<feature type="chain" id="PRO_5021229006" description="lysozyme" evidence="9">
    <location>
        <begin position="22"/>
        <end position="954"/>
    </location>
</feature>
<feature type="compositionally biased region" description="Low complexity" evidence="8">
    <location>
        <begin position="863"/>
        <end position="873"/>
    </location>
</feature>
<evidence type="ECO:0000256" key="8">
    <source>
        <dbReference type="SAM" id="MobiDB-lite"/>
    </source>
</evidence>
<evidence type="ECO:0000256" key="1">
    <source>
        <dbReference type="ARBA" id="ARBA00000632"/>
    </source>
</evidence>
<dbReference type="GO" id="GO:0042742">
    <property type="term" value="P:defense response to bacterium"/>
    <property type="evidence" value="ECO:0007669"/>
    <property type="project" value="UniProtKB-KW"/>
</dbReference>
<dbReference type="EC" id="3.2.1.17" evidence="3"/>
<comment type="similarity">
    <text evidence="2 7">Belongs to the glycosyl hydrolase 22 family.</text>
</comment>
<evidence type="ECO:0000313" key="11">
    <source>
        <dbReference type="EnsemblMetazoa" id="AFUN004842-PA"/>
    </source>
</evidence>
<feature type="compositionally biased region" description="Low complexity" evidence="8">
    <location>
        <begin position="508"/>
        <end position="520"/>
    </location>
</feature>
<name>A0A182RF64_ANOFN</name>
<dbReference type="InterPro" id="IPR001916">
    <property type="entry name" value="Glyco_hydro_22"/>
</dbReference>
<evidence type="ECO:0000256" key="6">
    <source>
        <dbReference type="ARBA" id="ARBA00023295"/>
    </source>
</evidence>
<dbReference type="SUPFAM" id="SSF53955">
    <property type="entry name" value="Lysozyme-like"/>
    <property type="match status" value="5"/>
</dbReference>
<sequence length="954" mass="106845">MVRAVILSVVIVVLIVRSAPAGEAHRLWTRCEVARELALKHVPEEQIGDWLCIAEQGSAYNGSAVNLRFKHFGGSGYYGLFQIIDRYACAKYGSICGLSSCDDLLDDELDDDIECMLKIHAAYVRELGDGFAAWPIYKTACRAEESDIGPRSVRLRVPFDDCLDEEVVRVQAYFKRKRAKAKKANLVLAPSGKVYERCELATELRDRHRMPVEQIATWVCIAYHESRFNTSAEGRLNADGSGDHGLFQISDIYWCSTDANRPGKACRVTCAAMRDNDITDDVRCVRMIYDEHQRISGNGFNAWTVYKPYCEGREASFMHNCFDEAGGHQDQYPTTPNKPRPGIVAPTVPTLPAKKLPTADIGKVYDRCELANDLLHKFHIPKEQVATWVCIAYHESRFNTSAEGRLNADGSGDHGLFQISDIYWCSPPGNGWACGVSCDALKDSDITDDVRCVRTIFDEHQRLSGDGFNAWSVYKPYCQGRSSSFVRGCFGEEDDSQHPVTVPRPAITAPTSAPRPRSSPGKVFDRCELARELHLRQGVALEQTANWVCIAKYQSNFNTSAIGYGPEGVQYHGMFQLSDEFWCSPPGRGWVCGITCEQLRDGDLTDDLACMRHIYEEHQRISGDGYNAWAVYQPYCKGKSATLLDGCFEEGENAIVPTPPTTRRPVSPPKNFPRGKVYGRCELAQELYYKHGLPYDQIATWVCIAHRESNYNVSAIGRLNADGSEDHGLFQISDIYWCSPPGKGWVCGLSCSDLEDNDLTDDVECMKTIYEEHTRLSGDGFNAWAVYRPYCKGRSEHYINGCFEQTSIEPTTITTVSTTTRTRTTRSRASTTKLPRWSTTVPTTRSTTARAKTSSLRQTERIPTSTNPPTTRSTTSLYEFYLNNFGRRPAITTAMPVYTFKPFASRQRATNTATERPTTAAITLTTTQLPPVTTVVADRTTTRFSDFNRWFQAG</sequence>
<feature type="domain" description="Glycosyl hydrolases family 22 (GH22)" evidence="10">
    <location>
        <begin position="434"/>
        <end position="452"/>
    </location>
</feature>
<dbReference type="PROSITE" id="PS51348">
    <property type="entry name" value="GLYCOSYL_HYDROL_F22_2"/>
    <property type="match status" value="5"/>
</dbReference>
<evidence type="ECO:0000256" key="5">
    <source>
        <dbReference type="ARBA" id="ARBA00023157"/>
    </source>
</evidence>
<evidence type="ECO:0000256" key="4">
    <source>
        <dbReference type="ARBA" id="ARBA00022638"/>
    </source>
</evidence>
<dbReference type="PANTHER" id="PTHR11407">
    <property type="entry name" value="LYSOZYME C"/>
    <property type="match status" value="1"/>
</dbReference>
<dbReference type="GO" id="GO:0031640">
    <property type="term" value="P:killing of cells of another organism"/>
    <property type="evidence" value="ECO:0007669"/>
    <property type="project" value="UniProtKB-KW"/>
</dbReference>
<dbReference type="GO" id="GO:0003796">
    <property type="term" value="F:lysozyme activity"/>
    <property type="evidence" value="ECO:0007669"/>
    <property type="project" value="UniProtKB-EC"/>
</dbReference>
<feature type="region of interest" description="Disordered" evidence="8">
    <location>
        <begin position="495"/>
        <end position="522"/>
    </location>
</feature>
<keyword evidence="6" id="KW-0378">Hydrolase</keyword>
<feature type="domain" description="Glycosyl hydrolases family 22 (GH22)" evidence="10">
    <location>
        <begin position="592"/>
        <end position="610"/>
    </location>
</feature>
<dbReference type="Gene3D" id="1.10.530.10">
    <property type="match status" value="5"/>
</dbReference>
<dbReference type="FunFam" id="1.10.530.10:FF:000001">
    <property type="entry name" value="Lysozyme C"/>
    <property type="match status" value="3"/>
</dbReference>
<feature type="compositionally biased region" description="Low complexity" evidence="8">
    <location>
        <begin position="816"/>
        <end position="855"/>
    </location>
</feature>
<evidence type="ECO:0000256" key="7">
    <source>
        <dbReference type="RuleBase" id="RU004440"/>
    </source>
</evidence>
<dbReference type="CDD" id="cd16899">
    <property type="entry name" value="LYZ_C_invert"/>
    <property type="match status" value="4"/>
</dbReference>
<dbReference type="InterPro" id="IPR019799">
    <property type="entry name" value="Glyco_hydro_22_CS"/>
</dbReference>
<dbReference type="Pfam" id="PF00062">
    <property type="entry name" value="Lys"/>
    <property type="match status" value="5"/>
</dbReference>
<dbReference type="STRING" id="62324.A0A182RF64"/>
<accession>A0A182RF64</accession>
<evidence type="ECO:0000259" key="10">
    <source>
        <dbReference type="PROSITE" id="PS00128"/>
    </source>
</evidence>
<keyword evidence="9" id="KW-0732">Signal</keyword>
<dbReference type="PROSITE" id="PS00128">
    <property type="entry name" value="GLYCOSYL_HYDROL_F22_1"/>
    <property type="match status" value="4"/>
</dbReference>
<comment type="catalytic activity">
    <reaction evidence="1">
        <text>Hydrolysis of (1-&gt;4)-beta-linkages between N-acetylmuramic acid and N-acetyl-D-glucosamine residues in a peptidoglycan and between N-acetyl-D-glucosamine residues in chitodextrins.</text>
        <dbReference type="EC" id="3.2.1.17"/>
    </reaction>
</comment>
<feature type="signal peptide" evidence="9">
    <location>
        <begin position="1"/>
        <end position="21"/>
    </location>
</feature>
<evidence type="ECO:0000256" key="9">
    <source>
        <dbReference type="SAM" id="SignalP"/>
    </source>
</evidence>
<dbReference type="SMART" id="SM00263">
    <property type="entry name" value="LYZ1"/>
    <property type="match status" value="5"/>
</dbReference>
<keyword evidence="5" id="KW-1015">Disulfide bond</keyword>
<feature type="domain" description="Glycosyl hydrolases family 22 (GH22)" evidence="10">
    <location>
        <begin position="747"/>
        <end position="765"/>
    </location>
</feature>
<evidence type="ECO:0000256" key="2">
    <source>
        <dbReference type="ARBA" id="ARBA00010859"/>
    </source>
</evidence>
<dbReference type="VEuPathDB" id="VectorBase:AFUN2_000405"/>
<feature type="region of interest" description="Disordered" evidence="8">
    <location>
        <begin position="816"/>
        <end position="873"/>
    </location>
</feature>
<dbReference type="PANTHER" id="PTHR11407:SF63">
    <property type="entry name" value="LYSOZYME C"/>
    <property type="match status" value="1"/>
</dbReference>
<feature type="domain" description="Glycosyl hydrolases family 22 (GH22)" evidence="10">
    <location>
        <begin position="266"/>
        <end position="284"/>
    </location>
</feature>